<evidence type="ECO:0000313" key="3">
    <source>
        <dbReference type="EMBL" id="THH39504.1"/>
    </source>
</evidence>
<dbReference type="Gene3D" id="2.160.20.10">
    <property type="entry name" value="Single-stranded right-handed beta-helix, Pectin lyase-like"/>
    <property type="match status" value="1"/>
</dbReference>
<dbReference type="NCBIfam" id="NF041518">
    <property type="entry name" value="choice_anch_Q"/>
    <property type="match status" value="1"/>
</dbReference>
<dbReference type="PANTHER" id="PTHR34720:SF9">
    <property type="entry name" value="BLR4714 PROTEIN"/>
    <property type="match status" value="1"/>
</dbReference>
<comment type="caution">
    <text evidence="3">The sequence shown here is derived from an EMBL/GenBank/DDBJ whole genome shotgun (WGS) entry which is preliminary data.</text>
</comment>
<accession>A0A4S4NID0</accession>
<dbReference type="PANTHER" id="PTHR34720">
    <property type="entry name" value="MICROCYSTIN DEPENDENT PROTEIN"/>
    <property type="match status" value="1"/>
</dbReference>
<feature type="chain" id="PRO_5020531224" evidence="1">
    <location>
        <begin position="26"/>
        <end position="1342"/>
    </location>
</feature>
<keyword evidence="1" id="KW-0732">Signal</keyword>
<name>A0A4S4NID0_9BACT</name>
<dbReference type="InterPro" id="IPR006626">
    <property type="entry name" value="PbH1"/>
</dbReference>
<dbReference type="InterPro" id="IPR012334">
    <property type="entry name" value="Pectin_lyas_fold"/>
</dbReference>
<sequence length="1342" mass="133065">MTHKYFLRTCMVLLASFVSLNLAVAATITVTTTANDGSGSLRQAVASAAPGDMIVFAAATDHHAITLLSVINIEKNLTVVGNGMTNTLIRGNFTNRAFSIRKGATVTIKDLSIFDGVERIGGGLRIRAGSSLVIEGIHIYNCVANGPVATQGGGAIFNEGNLTIVDSKLTGNAAVGPSGSGGAIFNAPGGALSISGTRIESNEANRAGGGIEDVSGSGTVVTISDSKILRNTVNNAPGNGGGIHVGSNGDVMLVGTTIDLNKAGAEGGGVWNGAGTLTVDNSLVRQNVAMGNDADQGGGGLYNNGGGTIVLQNNARVLNNKATGTSGSGGGILNNVGTTLLISDSQISGNEANRAGGGIEDVSGSATAFTITNSMINENVVYNSPGNGGGIHIGGNGDLTVSGGTVNDNQAGAEGGGIWNNLGTLTLKGGVTVRRNQAAGNDPDQGGGGLYNNGGGAIVLMAGTRILGNEATGTAGSGGGILNNVGATLTITDCRIEGNVANRAGGGIEDISGSGSAFTITNSHVDGNTVNTSPGNGGGIHIGGDGNLTVTGGTVNNNKAGAEGGGIWNNLGTLALVGTEIMGNQAMGEDADQGGGGLYNNGGGTISLTGGVRVVQNTATGTAGSGGGIFNNVGGVLSITGARIESNEANRAGGGIEDASGSGSAVTISDSKILRNIVYNAPGNGGGIHIGSDGDVSITGTAIDLNKAGAEGGGVWNGAGTLTVDNSLVRQNEAMGNDADQGGGGLYNNGDGTIVLRNNVRVLNNKATGTSGSGGGILNNVGSTLLITDSQVSHNEANRAGGGIEDASGAGTAFTVTNSNIDRNIVYNAPGNGGGIHVGGDGELTISGGTVSNNRAGSEGGGLWNGVGAMEVTEVDLRFNVAEGNDADHGGGALYNNGGTMVVTNSRIRQNQATGTAGSGGGLLSTGGMITVEGGEFFSNGAPRAGGAVEIIDGGYTSNGVIYKLNGAGRNPGNGGAIHVTGNNSTVDINGGAIVQNVAYNQGGGVWNQDGSMMTITDVNILDNLVTDVGTTAKRVGGGGIFNNGGILDVMNSTVARNSVTGGQFTGGGGIANNTGGTVTLSLSTLSGNLAGIGGGMANDGTVEIENTTITDNTAVAGGGFAQATPSASLLISSTIVADNTASIAPDFGTLLGLVVSGGYNLIGMDFYDQFPAGPTDKEGMSAKLLHLMDNGGTTLTHEPRCSSPVINMGDPSDNSPDQIGQPVFGGVRDIGSYEKQISCGTSTPDVASRALSKDDATILPNERLSVFPNPVTDGNLNVTLPTHFSGDVVVRVIGSDGRVRNAGTTRAVNYRLDLTDYEPGAYTLQVVNGEEVQTTRFIVVE</sequence>
<keyword evidence="4" id="KW-1185">Reference proteome</keyword>
<gene>
    <name evidence="3" type="ORF">E4021_12200</name>
</gene>
<dbReference type="RefSeq" id="WP_136459638.1">
    <property type="nucleotide sequence ID" value="NZ_SRSF01000004.1"/>
</dbReference>
<dbReference type="InterPro" id="IPR026444">
    <property type="entry name" value="Secre_tail"/>
</dbReference>
<dbReference type="SMART" id="SM00710">
    <property type="entry name" value="PbH1"/>
    <property type="match status" value="19"/>
</dbReference>
<feature type="domain" description="Secretion system C-terminal sorting" evidence="2">
    <location>
        <begin position="1267"/>
        <end position="1340"/>
    </location>
</feature>
<dbReference type="Proteomes" id="UP000308528">
    <property type="component" value="Unassembled WGS sequence"/>
</dbReference>
<evidence type="ECO:0000259" key="2">
    <source>
        <dbReference type="Pfam" id="PF18962"/>
    </source>
</evidence>
<dbReference type="InterPro" id="IPR011050">
    <property type="entry name" value="Pectin_lyase_fold/virulence"/>
</dbReference>
<dbReference type="Pfam" id="PF18962">
    <property type="entry name" value="Por_Secre_tail"/>
    <property type="match status" value="1"/>
</dbReference>
<dbReference type="InterPro" id="IPR059226">
    <property type="entry name" value="Choice_anch_Q_dom"/>
</dbReference>
<dbReference type="SUPFAM" id="SSF51126">
    <property type="entry name" value="Pectin lyase-like"/>
    <property type="match status" value="4"/>
</dbReference>
<protein>
    <submittedName>
        <fullName evidence="3">T9SS type A sorting domain-containing protein</fullName>
    </submittedName>
</protein>
<reference evidence="3 4" key="1">
    <citation type="submission" date="2019-04" db="EMBL/GenBank/DDBJ databases">
        <title>Lewinella litorea sp. nov., isolated from a marine sand.</title>
        <authorList>
            <person name="Yoon J.-H."/>
        </authorList>
    </citation>
    <scope>NUCLEOTIDE SEQUENCE [LARGE SCALE GENOMIC DNA]</scope>
    <source>
        <strain evidence="3 4">HSMS-39</strain>
    </source>
</reference>
<dbReference type="OrthoDB" id="1140572at2"/>
<dbReference type="NCBIfam" id="TIGR04183">
    <property type="entry name" value="Por_Secre_tail"/>
    <property type="match status" value="1"/>
</dbReference>
<evidence type="ECO:0000313" key="4">
    <source>
        <dbReference type="Proteomes" id="UP000308528"/>
    </source>
</evidence>
<feature type="signal peptide" evidence="1">
    <location>
        <begin position="1"/>
        <end position="25"/>
    </location>
</feature>
<dbReference type="EMBL" id="SRSF01000004">
    <property type="protein sequence ID" value="THH39504.1"/>
    <property type="molecule type" value="Genomic_DNA"/>
</dbReference>
<organism evidence="3 4">
    <name type="scientific">Neolewinella litorea</name>
    <dbReference type="NCBI Taxonomy" id="2562452"/>
    <lineage>
        <taxon>Bacteria</taxon>
        <taxon>Pseudomonadati</taxon>
        <taxon>Bacteroidota</taxon>
        <taxon>Saprospiria</taxon>
        <taxon>Saprospirales</taxon>
        <taxon>Lewinellaceae</taxon>
        <taxon>Neolewinella</taxon>
    </lineage>
</organism>
<proteinExistence type="predicted"/>
<evidence type="ECO:0000256" key="1">
    <source>
        <dbReference type="SAM" id="SignalP"/>
    </source>
</evidence>